<name>A0A7S2LBL6_9STRA</name>
<dbReference type="GO" id="GO:0047325">
    <property type="term" value="F:inositol-3,4,5,6-tetrakisphosphate 1-kinase activity"/>
    <property type="evidence" value="ECO:0007669"/>
    <property type="project" value="InterPro"/>
</dbReference>
<dbReference type="InterPro" id="IPR008656">
    <property type="entry name" value="Inositol_tetrakis-P_1-kinase"/>
</dbReference>
<feature type="region of interest" description="Disordered" evidence="10">
    <location>
        <begin position="1"/>
        <end position="20"/>
    </location>
</feature>
<dbReference type="GO" id="GO:0005737">
    <property type="term" value="C:cytoplasm"/>
    <property type="evidence" value="ECO:0007669"/>
    <property type="project" value="TreeGrafter"/>
</dbReference>
<evidence type="ECO:0000256" key="1">
    <source>
        <dbReference type="ARBA" id="ARBA00001946"/>
    </source>
</evidence>
<dbReference type="Gene3D" id="3.30.470.20">
    <property type="entry name" value="ATP-grasp fold, B domain"/>
    <property type="match status" value="1"/>
</dbReference>
<evidence type="ECO:0000256" key="2">
    <source>
        <dbReference type="ARBA" id="ARBA00009601"/>
    </source>
</evidence>
<feature type="domain" description="Inositol 1,3,4-trisphosphate 5/6-kinase ATP-grasp" evidence="11">
    <location>
        <begin position="434"/>
        <end position="508"/>
    </location>
</feature>
<comment type="similarity">
    <text evidence="2">Belongs to the ITPK1 family.</text>
</comment>
<protein>
    <submittedName>
        <fullName evidence="13">Uncharacterized protein</fullName>
    </submittedName>
</protein>
<dbReference type="FunFam" id="3.30.1490.220:FF:000002">
    <property type="entry name" value="Inositol-tetrakisphosphate 1-kinase"/>
    <property type="match status" value="1"/>
</dbReference>
<keyword evidence="6" id="KW-0547">Nucleotide-binding</keyword>
<dbReference type="PANTHER" id="PTHR14217">
    <property type="entry name" value="INOSITOL-TETRAKISPHOSPHATE 1-KINASE"/>
    <property type="match status" value="1"/>
</dbReference>
<dbReference type="AlphaFoldDB" id="A0A7S2LBL6"/>
<evidence type="ECO:0000256" key="9">
    <source>
        <dbReference type="ARBA" id="ARBA00022842"/>
    </source>
</evidence>
<keyword evidence="8" id="KW-0067">ATP-binding</keyword>
<proteinExistence type="inferred from homology"/>
<evidence type="ECO:0000256" key="5">
    <source>
        <dbReference type="ARBA" id="ARBA00022723"/>
    </source>
</evidence>
<gene>
    <name evidence="13" type="ORF">LDAN0321_LOCUS16872</name>
</gene>
<keyword evidence="9" id="KW-0460">Magnesium</keyword>
<dbReference type="PANTHER" id="PTHR14217:SF1">
    <property type="entry name" value="INOSITOL-TETRAKISPHOSPHATE 1-KINASE"/>
    <property type="match status" value="1"/>
</dbReference>
<feature type="domain" description="Inositol-tetrakisphosphate 1-kinase N-terminal" evidence="12">
    <location>
        <begin position="159"/>
        <end position="232"/>
    </location>
</feature>
<reference evidence="13" key="1">
    <citation type="submission" date="2021-01" db="EMBL/GenBank/DDBJ databases">
        <authorList>
            <person name="Corre E."/>
            <person name="Pelletier E."/>
            <person name="Niang G."/>
            <person name="Scheremetjew M."/>
            <person name="Finn R."/>
            <person name="Kale V."/>
            <person name="Holt S."/>
            <person name="Cochrane G."/>
            <person name="Meng A."/>
            <person name="Brown T."/>
            <person name="Cohen L."/>
        </authorList>
    </citation>
    <scope>NUCLEOTIDE SEQUENCE</scope>
    <source>
        <strain evidence="13">B650</strain>
    </source>
</reference>
<evidence type="ECO:0000256" key="7">
    <source>
        <dbReference type="ARBA" id="ARBA00022777"/>
    </source>
</evidence>
<evidence type="ECO:0000256" key="10">
    <source>
        <dbReference type="SAM" id="MobiDB-lite"/>
    </source>
</evidence>
<evidence type="ECO:0000259" key="11">
    <source>
        <dbReference type="Pfam" id="PF05770"/>
    </source>
</evidence>
<evidence type="ECO:0000256" key="3">
    <source>
        <dbReference type="ARBA" id="ARBA00011245"/>
    </source>
</evidence>
<evidence type="ECO:0000256" key="4">
    <source>
        <dbReference type="ARBA" id="ARBA00022679"/>
    </source>
</evidence>
<dbReference type="GO" id="GO:0032957">
    <property type="term" value="P:inositol trisphosphate metabolic process"/>
    <property type="evidence" value="ECO:0007669"/>
    <property type="project" value="InterPro"/>
</dbReference>
<dbReference type="Gene3D" id="3.40.50.11370">
    <property type="match status" value="1"/>
</dbReference>
<comment type="subunit">
    <text evidence="3">Monomer.</text>
</comment>
<dbReference type="InterPro" id="IPR040464">
    <property type="entry name" value="InsP(3)kin_ATP-grasp"/>
</dbReference>
<organism evidence="13">
    <name type="scientific">Leptocylindrus danicus</name>
    <dbReference type="NCBI Taxonomy" id="163516"/>
    <lineage>
        <taxon>Eukaryota</taxon>
        <taxon>Sar</taxon>
        <taxon>Stramenopiles</taxon>
        <taxon>Ochrophyta</taxon>
        <taxon>Bacillariophyta</taxon>
        <taxon>Coscinodiscophyceae</taxon>
        <taxon>Chaetocerotophycidae</taxon>
        <taxon>Leptocylindrales</taxon>
        <taxon>Leptocylindraceae</taxon>
        <taxon>Leptocylindrus</taxon>
    </lineage>
</organism>
<evidence type="ECO:0000313" key="13">
    <source>
        <dbReference type="EMBL" id="CAD9601570.1"/>
    </source>
</evidence>
<feature type="domain" description="Inositol 1,3,4-trisphosphate 5/6-kinase ATP-grasp" evidence="11">
    <location>
        <begin position="273"/>
        <end position="366"/>
    </location>
</feature>
<evidence type="ECO:0000259" key="12">
    <source>
        <dbReference type="Pfam" id="PF17927"/>
    </source>
</evidence>
<comment type="cofactor">
    <cofactor evidence="1">
        <name>Mg(2+)</name>
        <dbReference type="ChEBI" id="CHEBI:18420"/>
    </cofactor>
</comment>
<dbReference type="EMBL" id="HBGY01027209">
    <property type="protein sequence ID" value="CAD9601570.1"/>
    <property type="molecule type" value="Transcribed_RNA"/>
</dbReference>
<evidence type="ECO:0000256" key="8">
    <source>
        <dbReference type="ARBA" id="ARBA00022840"/>
    </source>
</evidence>
<sequence length="522" mass="57411">MCHLSRQCTRTNSASGSSVSNEPLSILVGYAFGPKKMSTMGIIMAEASKASRYFTQHMFTMPATTTNSASQYASGSTVVTQESTTMDQQQDGISRFMPLSSETVSMLSRASGQASHRTKNVVWSSNQSTSGASCASSLSSVTAIMHGASSFISRNPIIRVSFVPVDLDSPLEEQHGGNFDVILHKLTEDILTISSNPDAKTEEVARAAGRVENLKRYMKRYNPACSLVDHPDKIKTLMSREDIAVVLSNCLVGVTSKSGVPVRAPRFLVYPEELKGRGAESDIADRIFTAPFTFPLIAKPLTAAGTVESHKLGIVLGKGGLKKLQKPCIVQEYANHDAALFKVYVLGEEVFVYRRPSLPNLPTGESSSRVYGDLVEFDSQRPYPKLSDFGEFSSNSTKATVAAEKWGSAWKMDPNHCRKRRKVENVNYSSTALSAATFMTEEEIRPVVSVLRKAFGLELFGFDVLVSQARQTMVHTENEKEILVVDVNYFPSYKEVSNFPTLLAKYLTQRAIAGKEESWRLR</sequence>
<accession>A0A7S2LBL6</accession>
<dbReference type="GO" id="GO:0000287">
    <property type="term" value="F:magnesium ion binding"/>
    <property type="evidence" value="ECO:0007669"/>
    <property type="project" value="InterPro"/>
</dbReference>
<dbReference type="GO" id="GO:0052726">
    <property type="term" value="F:inositol-1,3,4-trisphosphate 5-kinase activity"/>
    <property type="evidence" value="ECO:0007669"/>
    <property type="project" value="InterPro"/>
</dbReference>
<dbReference type="InterPro" id="IPR041429">
    <property type="entry name" value="ITPK1_N"/>
</dbReference>
<keyword evidence="4" id="KW-0808">Transferase</keyword>
<dbReference type="Pfam" id="PF05770">
    <property type="entry name" value="Ins134_P3_kin"/>
    <property type="match status" value="2"/>
</dbReference>
<dbReference type="GO" id="GO:0052725">
    <property type="term" value="F:inositol-1,3,4-trisphosphate 6-kinase activity"/>
    <property type="evidence" value="ECO:0007669"/>
    <property type="project" value="InterPro"/>
</dbReference>
<dbReference type="Pfam" id="PF17927">
    <property type="entry name" value="Ins134_P3_kin_N"/>
    <property type="match status" value="1"/>
</dbReference>
<evidence type="ECO:0000256" key="6">
    <source>
        <dbReference type="ARBA" id="ARBA00022741"/>
    </source>
</evidence>
<keyword evidence="7" id="KW-0418">Kinase</keyword>
<keyword evidence="5" id="KW-0479">Metal-binding</keyword>
<dbReference type="GO" id="GO:0005524">
    <property type="term" value="F:ATP binding"/>
    <property type="evidence" value="ECO:0007669"/>
    <property type="project" value="UniProtKB-KW"/>
</dbReference>
<dbReference type="Gene3D" id="3.30.1490.220">
    <property type="match status" value="1"/>
</dbReference>